<dbReference type="InterPro" id="IPR006016">
    <property type="entry name" value="UspA"/>
</dbReference>
<gene>
    <name evidence="3" type="ORF">ACFQMA_08715</name>
</gene>
<dbReference type="PRINTS" id="PR01438">
    <property type="entry name" value="UNVRSLSTRESS"/>
</dbReference>
<dbReference type="Proteomes" id="UP001596432">
    <property type="component" value="Unassembled WGS sequence"/>
</dbReference>
<protein>
    <submittedName>
        <fullName evidence="3">Universal stress protein</fullName>
    </submittedName>
</protein>
<dbReference type="PANTHER" id="PTHR46268:SF6">
    <property type="entry name" value="UNIVERSAL STRESS PROTEIN UP12"/>
    <property type="match status" value="1"/>
</dbReference>
<dbReference type="EMBL" id="JBHTAS010000001">
    <property type="protein sequence ID" value="MFC7139914.1"/>
    <property type="molecule type" value="Genomic_DNA"/>
</dbReference>
<dbReference type="PANTHER" id="PTHR46268">
    <property type="entry name" value="STRESS RESPONSE PROTEIN NHAX"/>
    <property type="match status" value="1"/>
</dbReference>
<evidence type="ECO:0000313" key="3">
    <source>
        <dbReference type="EMBL" id="MFC7139914.1"/>
    </source>
</evidence>
<dbReference type="Gene3D" id="3.40.50.620">
    <property type="entry name" value="HUPs"/>
    <property type="match status" value="2"/>
</dbReference>
<accession>A0ABD5Y688</accession>
<evidence type="ECO:0000313" key="4">
    <source>
        <dbReference type="Proteomes" id="UP001596432"/>
    </source>
</evidence>
<dbReference type="RefSeq" id="WP_274325481.1">
    <property type="nucleotide sequence ID" value="NZ_CP118158.1"/>
</dbReference>
<proteinExistence type="inferred from homology"/>
<sequence length="290" mass="30640">MYERILVPTDGSAASEAAIETALTLARRFDATLYAIHVLELDELPPEFDAGARAELQTRAESLLATIADWADDASVSTVTEVVEPVGLVRQAIVDYLDEQDVDLVVMGTQGRTGLHELVLGSVTERTLRLSPIPVLTVHEETELDPEFDAILVPTDGSEVANAAADHGIELAGRADAALHALHVVDVTGFWTDVDSPAVLSALEEAGQRAVDDVVDRASEAGLGSVEASVSSGTPASGIVDYADDRDVDLIVMGTHGRTGLDRFLLGSVAEKVVRVSDIPVLAVSVDPEQ</sequence>
<comment type="similarity">
    <text evidence="1">Belongs to the universal stress protein A family.</text>
</comment>
<reference evidence="3 4" key="1">
    <citation type="journal article" date="2019" name="Int. J. Syst. Evol. Microbiol.">
        <title>The Global Catalogue of Microorganisms (GCM) 10K type strain sequencing project: providing services to taxonomists for standard genome sequencing and annotation.</title>
        <authorList>
            <consortium name="The Broad Institute Genomics Platform"/>
            <consortium name="The Broad Institute Genome Sequencing Center for Infectious Disease"/>
            <person name="Wu L."/>
            <person name="Ma J."/>
        </authorList>
    </citation>
    <scope>NUCLEOTIDE SEQUENCE [LARGE SCALE GENOMIC DNA]</scope>
    <source>
        <strain evidence="3 4">XZYJT29</strain>
    </source>
</reference>
<organism evidence="3 4">
    <name type="scientific">Halosimplex aquaticum</name>
    <dbReference type="NCBI Taxonomy" id="3026162"/>
    <lineage>
        <taxon>Archaea</taxon>
        <taxon>Methanobacteriati</taxon>
        <taxon>Methanobacteriota</taxon>
        <taxon>Stenosarchaea group</taxon>
        <taxon>Halobacteria</taxon>
        <taxon>Halobacteriales</taxon>
        <taxon>Haloarculaceae</taxon>
        <taxon>Halosimplex</taxon>
    </lineage>
</organism>
<dbReference type="InterPro" id="IPR014729">
    <property type="entry name" value="Rossmann-like_a/b/a_fold"/>
</dbReference>
<keyword evidence="4" id="KW-1185">Reference proteome</keyword>
<feature type="domain" description="UspA" evidence="2">
    <location>
        <begin position="148"/>
        <end position="284"/>
    </location>
</feature>
<name>A0ABD5Y688_9EURY</name>
<evidence type="ECO:0000256" key="1">
    <source>
        <dbReference type="ARBA" id="ARBA00008791"/>
    </source>
</evidence>
<evidence type="ECO:0000259" key="2">
    <source>
        <dbReference type="Pfam" id="PF00582"/>
    </source>
</evidence>
<dbReference type="InterPro" id="IPR006015">
    <property type="entry name" value="Universal_stress_UspA"/>
</dbReference>
<dbReference type="SUPFAM" id="SSF52402">
    <property type="entry name" value="Adenine nucleotide alpha hydrolases-like"/>
    <property type="match status" value="2"/>
</dbReference>
<dbReference type="Pfam" id="PF00582">
    <property type="entry name" value="Usp"/>
    <property type="match status" value="2"/>
</dbReference>
<dbReference type="CDD" id="cd00293">
    <property type="entry name" value="USP-like"/>
    <property type="match status" value="2"/>
</dbReference>
<comment type="caution">
    <text evidence="3">The sequence shown here is derived from an EMBL/GenBank/DDBJ whole genome shotgun (WGS) entry which is preliminary data.</text>
</comment>
<feature type="domain" description="UspA" evidence="2">
    <location>
        <begin position="1"/>
        <end position="139"/>
    </location>
</feature>
<dbReference type="AlphaFoldDB" id="A0ABD5Y688"/>
<dbReference type="GeneID" id="78820184"/>